<dbReference type="InterPro" id="IPR012338">
    <property type="entry name" value="Beta-lactam/transpept-like"/>
</dbReference>
<protein>
    <submittedName>
        <fullName evidence="3">Serine hydrolase</fullName>
        <ecNumber evidence="3">3.-.-.-</ecNumber>
    </submittedName>
</protein>
<dbReference type="InterPro" id="IPR001466">
    <property type="entry name" value="Beta-lactam-related"/>
</dbReference>
<dbReference type="Proteomes" id="UP001385892">
    <property type="component" value="Unassembled WGS sequence"/>
</dbReference>
<accession>A0ABU8WMD6</accession>
<feature type="signal peptide" evidence="1">
    <location>
        <begin position="1"/>
        <end position="36"/>
    </location>
</feature>
<dbReference type="EMBL" id="JBBKZT010000008">
    <property type="protein sequence ID" value="MEJ8848519.1"/>
    <property type="molecule type" value="Genomic_DNA"/>
</dbReference>
<keyword evidence="1" id="KW-0732">Signal</keyword>
<keyword evidence="4" id="KW-1185">Reference proteome</keyword>
<dbReference type="EC" id="3.-.-.-" evidence="3"/>
<dbReference type="InterPro" id="IPR050789">
    <property type="entry name" value="Diverse_Enzym_Activities"/>
</dbReference>
<evidence type="ECO:0000313" key="4">
    <source>
        <dbReference type="Proteomes" id="UP001385892"/>
    </source>
</evidence>
<dbReference type="SUPFAM" id="SSF56601">
    <property type="entry name" value="beta-lactamase/transpeptidase-like"/>
    <property type="match status" value="1"/>
</dbReference>
<gene>
    <name evidence="3" type="ORF">WKW82_17805</name>
</gene>
<evidence type="ECO:0000259" key="2">
    <source>
        <dbReference type="Pfam" id="PF00144"/>
    </source>
</evidence>
<evidence type="ECO:0000313" key="3">
    <source>
        <dbReference type="EMBL" id="MEJ8848519.1"/>
    </source>
</evidence>
<reference evidence="3 4" key="1">
    <citation type="submission" date="2024-03" db="EMBL/GenBank/DDBJ databases">
        <title>Novel species of the genus Variovorax.</title>
        <authorList>
            <person name="Liu Q."/>
            <person name="Xin Y.-H."/>
        </authorList>
    </citation>
    <scope>NUCLEOTIDE SEQUENCE [LARGE SCALE GENOMIC DNA]</scope>
    <source>
        <strain evidence="3 4">KACC 18900</strain>
    </source>
</reference>
<proteinExistence type="predicted"/>
<feature type="chain" id="PRO_5046591837" evidence="1">
    <location>
        <begin position="37"/>
        <end position="375"/>
    </location>
</feature>
<dbReference type="GO" id="GO:0016787">
    <property type="term" value="F:hydrolase activity"/>
    <property type="evidence" value="ECO:0007669"/>
    <property type="project" value="UniProtKB-KW"/>
</dbReference>
<keyword evidence="3" id="KW-0378">Hydrolase</keyword>
<comment type="caution">
    <text evidence="3">The sequence shown here is derived from an EMBL/GenBank/DDBJ whole genome shotgun (WGS) entry which is preliminary data.</text>
</comment>
<sequence length="375" mass="41668">MRLTQPFPSRTRIGGLARLAARVLAALCIAAPALVAAQQAFPGASWSTPATAGQPNGWSAEKLKLADDYADWARSDAYLVIHRGVLVHAYGDIRRPMNLASVRKSVLSVLFGIQVDRGAIDLNQTLATLDITDKGGLSEVERTATVRQLLQSRSGVYHEAAYETPDAKKRRPERGSHAPGTWWYYNNWDFNTLGAIFQRRAGKNVFQALKSDLAEPLQFEDFRYAQDTKFEYERVSDHPAYLMYLSARDLARVGLLVSRDGQWNGRQIVSTAWLRDSTKSYSAVSGGNGYGYMWWVPYTSFAAWRPASNPLVLADGTGGQFMLVDRTRDIVVVHRVDNSRLWYKRNAVDVGQFNVLAARILAAAPDEKQAAGPAR</sequence>
<name>A0ABU8WMD6_9BURK</name>
<dbReference type="PANTHER" id="PTHR43283:SF7">
    <property type="entry name" value="BETA-LACTAMASE-RELATED DOMAIN-CONTAINING PROTEIN"/>
    <property type="match status" value="1"/>
</dbReference>
<dbReference type="Pfam" id="PF00144">
    <property type="entry name" value="Beta-lactamase"/>
    <property type="match status" value="1"/>
</dbReference>
<dbReference type="Gene3D" id="3.40.710.10">
    <property type="entry name" value="DD-peptidase/beta-lactamase superfamily"/>
    <property type="match status" value="1"/>
</dbReference>
<dbReference type="RefSeq" id="WP_340343655.1">
    <property type="nucleotide sequence ID" value="NZ_JBBKZT010000008.1"/>
</dbReference>
<evidence type="ECO:0000256" key="1">
    <source>
        <dbReference type="SAM" id="SignalP"/>
    </source>
</evidence>
<dbReference type="PANTHER" id="PTHR43283">
    <property type="entry name" value="BETA-LACTAMASE-RELATED"/>
    <property type="match status" value="1"/>
</dbReference>
<feature type="domain" description="Beta-lactamase-related" evidence="2">
    <location>
        <begin position="73"/>
        <end position="333"/>
    </location>
</feature>
<organism evidence="3 4">
    <name type="scientific">Variovorax rhizosphaerae</name>
    <dbReference type="NCBI Taxonomy" id="1836200"/>
    <lineage>
        <taxon>Bacteria</taxon>
        <taxon>Pseudomonadati</taxon>
        <taxon>Pseudomonadota</taxon>
        <taxon>Betaproteobacteria</taxon>
        <taxon>Burkholderiales</taxon>
        <taxon>Comamonadaceae</taxon>
        <taxon>Variovorax</taxon>
    </lineage>
</organism>